<dbReference type="STRING" id="1172194.WQQ_09950"/>
<evidence type="ECO:0000256" key="1">
    <source>
        <dbReference type="SAM" id="MobiDB-lite"/>
    </source>
</evidence>
<evidence type="ECO:0000313" key="2">
    <source>
        <dbReference type="EMBL" id="EIT70858.1"/>
    </source>
</evidence>
<organism evidence="2 3">
    <name type="scientific">Hydrocarboniphaga effusa AP103</name>
    <dbReference type="NCBI Taxonomy" id="1172194"/>
    <lineage>
        <taxon>Bacteria</taxon>
        <taxon>Pseudomonadati</taxon>
        <taxon>Pseudomonadota</taxon>
        <taxon>Gammaproteobacteria</taxon>
        <taxon>Nevskiales</taxon>
        <taxon>Nevskiaceae</taxon>
        <taxon>Hydrocarboniphaga</taxon>
    </lineage>
</organism>
<reference evidence="2 3" key="1">
    <citation type="journal article" date="2012" name="J. Bacteriol.">
        <title>Genome Sequence of n-Alkane-Degrading Hydrocarboniphaga effusa Strain AP103T (ATCC BAA-332T).</title>
        <authorList>
            <person name="Chang H.K."/>
            <person name="Zylstra G.J."/>
            <person name="Chae J.C."/>
        </authorList>
    </citation>
    <scope>NUCLEOTIDE SEQUENCE [LARGE SCALE GENOMIC DNA]</scope>
    <source>
        <strain evidence="2 3">AP103</strain>
    </source>
</reference>
<feature type="compositionally biased region" description="Basic residues" evidence="1">
    <location>
        <begin position="11"/>
        <end position="21"/>
    </location>
</feature>
<accession>I8TAC8</accession>
<name>I8TAC8_9GAMM</name>
<feature type="region of interest" description="Disordered" evidence="1">
    <location>
        <begin position="92"/>
        <end position="115"/>
    </location>
</feature>
<evidence type="ECO:0000313" key="3">
    <source>
        <dbReference type="Proteomes" id="UP000003704"/>
    </source>
</evidence>
<protein>
    <submittedName>
        <fullName evidence="2">Uncharacterized protein</fullName>
    </submittedName>
</protein>
<dbReference type="Proteomes" id="UP000003704">
    <property type="component" value="Unassembled WGS sequence"/>
</dbReference>
<comment type="caution">
    <text evidence="2">The sequence shown here is derived from an EMBL/GenBank/DDBJ whole genome shotgun (WGS) entry which is preliminary data.</text>
</comment>
<keyword evidence="3" id="KW-1185">Reference proteome</keyword>
<feature type="region of interest" description="Disordered" evidence="1">
    <location>
        <begin position="1"/>
        <end position="51"/>
    </location>
</feature>
<dbReference type="EMBL" id="AKGD01000001">
    <property type="protein sequence ID" value="EIT70858.1"/>
    <property type="molecule type" value="Genomic_DNA"/>
</dbReference>
<dbReference type="AlphaFoldDB" id="I8TAC8"/>
<proteinExistence type="predicted"/>
<sequence length="115" mass="12937">MRQPSLDWRHRSARPRNRRSSRSPSACPGIWSRRCLRPPGRSPALSSPAFAPDRKEIRYSDGYSGFYGVRVTNGAWWLRAHRACPVSRPALPEAAHRMTGKAPSERTARAENTAP</sequence>
<gene>
    <name evidence="2" type="ORF">WQQ_09950</name>
</gene>